<name>A0ABY7EKI5_MYAAR</name>
<feature type="compositionally biased region" description="Basic and acidic residues" evidence="1">
    <location>
        <begin position="264"/>
        <end position="275"/>
    </location>
</feature>
<protein>
    <submittedName>
        <fullName evidence="2">Uncharacterized protein</fullName>
    </submittedName>
</protein>
<gene>
    <name evidence="2" type="ORF">MAR_018872</name>
</gene>
<dbReference type="Proteomes" id="UP001164746">
    <property type="component" value="Chromosome 6"/>
</dbReference>
<evidence type="ECO:0000256" key="1">
    <source>
        <dbReference type="SAM" id="MobiDB-lite"/>
    </source>
</evidence>
<accession>A0ABY7EKI5</accession>
<keyword evidence="3" id="KW-1185">Reference proteome</keyword>
<sequence>MTLPKLLGSVADCDTNDLFSDANKWHGPEYAPSVDFEYRSHVLFTNQWDCVFRNFPFMHLTSPNHSAINFNECKVDVCNTYAKSPILSEFHLKIATGKECQQRQAVVNLRDEQELLTPEDYEMFKSAQPIQDLIQRFLARPDGLFAQRAGVLIVLMSFGNGARMSAFRNLKGTEVMRAVNREGYFTYAVADHKTSATHGPCFVTVYKTIHSALASYVASVQMKFGSRKDFTLTKSRKMHVVEGRSRFPERKEQLAVLMSHRPSTGDRFYDVRTPEHSPANPEHSMAVAREPTPEDSASVCMESSPANPNPETSPIDLPAPASEDSASVCMESPSANPNLVETATSPIDLPAPEPDMKWVLDESEEDEWHLQLEADYIPPSDLPDSAMPQSKKICTGIGGHVAGALGGHLPYFSSFSFLIVAATSIMLIEYEAKQASLMNS</sequence>
<evidence type="ECO:0000313" key="2">
    <source>
        <dbReference type="EMBL" id="WAR08914.1"/>
    </source>
</evidence>
<evidence type="ECO:0000313" key="3">
    <source>
        <dbReference type="Proteomes" id="UP001164746"/>
    </source>
</evidence>
<proteinExistence type="predicted"/>
<organism evidence="2 3">
    <name type="scientific">Mya arenaria</name>
    <name type="common">Soft-shell clam</name>
    <dbReference type="NCBI Taxonomy" id="6604"/>
    <lineage>
        <taxon>Eukaryota</taxon>
        <taxon>Metazoa</taxon>
        <taxon>Spiralia</taxon>
        <taxon>Lophotrochozoa</taxon>
        <taxon>Mollusca</taxon>
        <taxon>Bivalvia</taxon>
        <taxon>Autobranchia</taxon>
        <taxon>Heteroconchia</taxon>
        <taxon>Euheterodonta</taxon>
        <taxon>Imparidentia</taxon>
        <taxon>Neoheterodontei</taxon>
        <taxon>Myida</taxon>
        <taxon>Myoidea</taxon>
        <taxon>Myidae</taxon>
        <taxon>Mya</taxon>
    </lineage>
</organism>
<dbReference type="EMBL" id="CP111017">
    <property type="protein sequence ID" value="WAR08914.1"/>
    <property type="molecule type" value="Genomic_DNA"/>
</dbReference>
<feature type="region of interest" description="Disordered" evidence="1">
    <location>
        <begin position="264"/>
        <end position="333"/>
    </location>
</feature>
<reference evidence="2" key="1">
    <citation type="submission" date="2022-11" db="EMBL/GenBank/DDBJ databases">
        <title>Centuries of genome instability and evolution in soft-shell clam transmissible cancer (bioRxiv).</title>
        <authorList>
            <person name="Hart S.F.M."/>
            <person name="Yonemitsu M.A."/>
            <person name="Giersch R.M."/>
            <person name="Beal B.F."/>
            <person name="Arriagada G."/>
            <person name="Davis B.W."/>
            <person name="Ostrander E.A."/>
            <person name="Goff S.P."/>
            <person name="Metzger M.J."/>
        </authorList>
    </citation>
    <scope>NUCLEOTIDE SEQUENCE</scope>
    <source>
        <strain evidence="2">MELC-2E11</strain>
        <tissue evidence="2">Siphon/mantle</tissue>
    </source>
</reference>